<evidence type="ECO:0000313" key="5">
    <source>
        <dbReference type="Proteomes" id="UP000195437"/>
    </source>
</evidence>
<dbReference type="InterPro" id="IPR003786">
    <property type="entry name" value="FdhD"/>
</dbReference>
<keyword evidence="1 3" id="KW-0963">Cytoplasm</keyword>
<dbReference type="GO" id="GO:0097163">
    <property type="term" value="F:sulfur carrier activity"/>
    <property type="evidence" value="ECO:0007669"/>
    <property type="project" value="UniProtKB-UniRule"/>
</dbReference>
<gene>
    <name evidence="3" type="primary">fdhD</name>
    <name evidence="4" type="ORF">CBW65_19650</name>
</gene>
<evidence type="ECO:0000256" key="2">
    <source>
        <dbReference type="ARBA" id="ARBA00023150"/>
    </source>
</evidence>
<dbReference type="GO" id="GO:0016783">
    <property type="term" value="F:sulfurtransferase activity"/>
    <property type="evidence" value="ECO:0007669"/>
    <property type="project" value="InterPro"/>
</dbReference>
<keyword evidence="5" id="KW-1185">Reference proteome</keyword>
<dbReference type="SUPFAM" id="SSF53927">
    <property type="entry name" value="Cytidine deaminase-like"/>
    <property type="match status" value="1"/>
</dbReference>
<dbReference type="AlphaFoldDB" id="A0A1Y0ISG1"/>
<feature type="active site" description="Cysteine persulfide intermediate" evidence="3">
    <location>
        <position position="105"/>
    </location>
</feature>
<organism evidence="4 5">
    <name type="scientific">Tumebacillus avium</name>
    <dbReference type="NCBI Taxonomy" id="1903704"/>
    <lineage>
        <taxon>Bacteria</taxon>
        <taxon>Bacillati</taxon>
        <taxon>Bacillota</taxon>
        <taxon>Bacilli</taxon>
        <taxon>Bacillales</taxon>
        <taxon>Alicyclobacillaceae</taxon>
        <taxon>Tumebacillus</taxon>
    </lineage>
</organism>
<dbReference type="KEGG" id="tum:CBW65_19650"/>
<dbReference type="PANTHER" id="PTHR30592:SF1">
    <property type="entry name" value="SULFUR CARRIER PROTEIN FDHD"/>
    <property type="match status" value="1"/>
</dbReference>
<protein>
    <recommendedName>
        <fullName evidence="3">Sulfur carrier protein FdhD</fullName>
    </recommendedName>
</protein>
<dbReference type="Gene3D" id="3.10.20.10">
    <property type="match status" value="1"/>
</dbReference>
<reference evidence="5" key="1">
    <citation type="submission" date="2017-05" db="EMBL/GenBank/DDBJ databases">
        <authorList>
            <person name="Sung H."/>
        </authorList>
    </citation>
    <scope>NUCLEOTIDE SEQUENCE [LARGE SCALE GENOMIC DNA]</scope>
    <source>
        <strain evidence="5">AR23208</strain>
    </source>
</reference>
<dbReference type="PANTHER" id="PTHR30592">
    <property type="entry name" value="FORMATE DEHYDROGENASE"/>
    <property type="match status" value="1"/>
</dbReference>
<dbReference type="PIRSF" id="PIRSF015626">
    <property type="entry name" value="FdhD"/>
    <property type="match status" value="1"/>
</dbReference>
<dbReference type="Gene3D" id="3.40.140.10">
    <property type="entry name" value="Cytidine Deaminase, domain 2"/>
    <property type="match status" value="1"/>
</dbReference>
<comment type="subcellular location">
    <subcellularLocation>
        <location evidence="3">Cytoplasm</location>
    </subcellularLocation>
</comment>
<name>A0A1Y0ISG1_9BACL</name>
<evidence type="ECO:0000256" key="3">
    <source>
        <dbReference type="HAMAP-Rule" id="MF_00187"/>
    </source>
</evidence>
<evidence type="ECO:0000313" key="4">
    <source>
        <dbReference type="EMBL" id="ARU62949.1"/>
    </source>
</evidence>
<dbReference type="Proteomes" id="UP000195437">
    <property type="component" value="Chromosome"/>
</dbReference>
<comment type="function">
    <text evidence="3">Required for formate dehydrogenase (FDH) activity. Acts as a sulfur carrier protein that transfers sulfur from IscS to the molybdenum cofactor prior to its insertion into FDH.</text>
</comment>
<dbReference type="GO" id="GO:0006777">
    <property type="term" value="P:Mo-molybdopterin cofactor biosynthetic process"/>
    <property type="evidence" value="ECO:0007669"/>
    <property type="project" value="UniProtKB-UniRule"/>
</dbReference>
<dbReference type="EMBL" id="CP021434">
    <property type="protein sequence ID" value="ARU62949.1"/>
    <property type="molecule type" value="Genomic_DNA"/>
</dbReference>
<proteinExistence type="inferred from homology"/>
<comment type="caution">
    <text evidence="3">Lacks conserved residue(s) required for the propagation of feature annotation.</text>
</comment>
<dbReference type="InterPro" id="IPR016193">
    <property type="entry name" value="Cytidine_deaminase-like"/>
</dbReference>
<accession>A0A1Y0ISG1</accession>
<dbReference type="OrthoDB" id="9782042at2"/>
<dbReference type="RefSeq" id="WP_087458299.1">
    <property type="nucleotide sequence ID" value="NZ_CP021434.1"/>
</dbReference>
<evidence type="ECO:0000256" key="1">
    <source>
        <dbReference type="ARBA" id="ARBA00022490"/>
    </source>
</evidence>
<dbReference type="NCBIfam" id="TIGR00129">
    <property type="entry name" value="fdhD_narQ"/>
    <property type="match status" value="1"/>
</dbReference>
<dbReference type="Pfam" id="PF02634">
    <property type="entry name" value="FdhD-NarQ"/>
    <property type="match status" value="1"/>
</dbReference>
<sequence>MRKVVNRSVLTYHNGVIEHREDPVVTEYPLTIFLNDEEFATLVCTPEHLESLTVGFLASEGVISSYADIKSVLVEENRGLAHVETHRVNALSQNLHSKRYLTSCCGKSRQSFYFYNDAKTAKKLTAVRVQLTVQDCFALMQAMQGGADIFRETGGVHNAALCDKSGIVLARLDIGRHNALDKIYGHCLQHDIPLDDKVIVFSGRVSSEVLLKAAKIGCEIVLSKSAPTELALDLADELGITVVGFIRNRSLNVYTHAQRILAE</sequence>
<keyword evidence="2 3" id="KW-0501">Molybdenum cofactor biosynthesis</keyword>
<dbReference type="HAMAP" id="MF_00187">
    <property type="entry name" value="FdhD"/>
    <property type="match status" value="1"/>
</dbReference>
<comment type="similarity">
    <text evidence="3">Belongs to the FdhD family.</text>
</comment>
<dbReference type="GO" id="GO:0005737">
    <property type="term" value="C:cytoplasm"/>
    <property type="evidence" value="ECO:0007669"/>
    <property type="project" value="UniProtKB-SubCell"/>
</dbReference>